<reference evidence="2 3" key="2">
    <citation type="submission" date="2024-07" db="EMBL/GenBank/DDBJ databases">
        <authorList>
            <person name="Akdeniz Z."/>
        </authorList>
    </citation>
    <scope>NUCLEOTIDE SEQUENCE [LARGE SCALE GENOMIC DNA]</scope>
</reference>
<dbReference type="Proteomes" id="UP001642409">
    <property type="component" value="Unassembled WGS sequence"/>
</dbReference>
<organism evidence="1">
    <name type="scientific">Hexamita inflata</name>
    <dbReference type="NCBI Taxonomy" id="28002"/>
    <lineage>
        <taxon>Eukaryota</taxon>
        <taxon>Metamonada</taxon>
        <taxon>Diplomonadida</taxon>
        <taxon>Hexamitidae</taxon>
        <taxon>Hexamitinae</taxon>
        <taxon>Hexamita</taxon>
    </lineage>
</organism>
<comment type="caution">
    <text evidence="1">The sequence shown here is derived from an EMBL/GenBank/DDBJ whole genome shotgun (WGS) entry which is preliminary data.</text>
</comment>
<evidence type="ECO:0000313" key="3">
    <source>
        <dbReference type="Proteomes" id="UP001642409"/>
    </source>
</evidence>
<name>A0AA86UDG5_9EUKA</name>
<protein>
    <submittedName>
        <fullName evidence="2">Hypothetical_protein</fullName>
    </submittedName>
</protein>
<dbReference type="AlphaFoldDB" id="A0AA86UDG5"/>
<keyword evidence="3" id="KW-1185">Reference proteome</keyword>
<dbReference type="EMBL" id="CAXDID020000118">
    <property type="protein sequence ID" value="CAL6030792.1"/>
    <property type="molecule type" value="Genomic_DNA"/>
</dbReference>
<accession>A0AA86UDG5</accession>
<dbReference type="EMBL" id="CATOUU010000646">
    <property type="protein sequence ID" value="CAI9937378.1"/>
    <property type="molecule type" value="Genomic_DNA"/>
</dbReference>
<gene>
    <name evidence="1" type="ORF">HINF_LOCUS25023</name>
    <name evidence="2" type="ORF">HINF_LOCUS33669</name>
</gene>
<proteinExistence type="predicted"/>
<sequence length="123" mass="13750">MIPKADASQPPISSKSAAEMQVCGLAANISETDKDPAGAVKAGCDKQTLTAGQCVVSTVKPRYIQTWVRDKAYQILLAFYRSMYRVSFYLDGFPQRQTAESEWIIVANFCFVTRQLSMWTRAQ</sequence>
<evidence type="ECO:0000313" key="1">
    <source>
        <dbReference type="EMBL" id="CAI9937378.1"/>
    </source>
</evidence>
<reference evidence="1" key="1">
    <citation type="submission" date="2023-06" db="EMBL/GenBank/DDBJ databases">
        <authorList>
            <person name="Kurt Z."/>
        </authorList>
    </citation>
    <scope>NUCLEOTIDE SEQUENCE</scope>
</reference>
<evidence type="ECO:0000313" key="2">
    <source>
        <dbReference type="EMBL" id="CAL6030792.1"/>
    </source>
</evidence>